<organism evidence="2 3">
    <name type="scientific">Marchantia polymorpha subsp. ruderalis</name>
    <dbReference type="NCBI Taxonomy" id="1480154"/>
    <lineage>
        <taxon>Eukaryota</taxon>
        <taxon>Viridiplantae</taxon>
        <taxon>Streptophyta</taxon>
        <taxon>Embryophyta</taxon>
        <taxon>Marchantiophyta</taxon>
        <taxon>Marchantiopsida</taxon>
        <taxon>Marchantiidae</taxon>
        <taxon>Marchantiales</taxon>
        <taxon>Marchantiaceae</taxon>
        <taxon>Marchantia</taxon>
    </lineage>
</organism>
<keyword evidence="3" id="KW-1185">Reference proteome</keyword>
<reference evidence="2" key="1">
    <citation type="submission" date="2016-03" db="EMBL/GenBank/DDBJ databases">
        <title>Mechanisms controlling the formation of the plant cell surface in tip-growing cells are functionally conserved among land plants.</title>
        <authorList>
            <person name="Honkanen S."/>
            <person name="Jones V.A."/>
            <person name="Morieri G."/>
            <person name="Champion C."/>
            <person name="Hetherington A.J."/>
            <person name="Kelly S."/>
            <person name="Saint-Marcoux D."/>
            <person name="Proust H."/>
            <person name="Prescott H."/>
            <person name="Dolan L."/>
        </authorList>
    </citation>
    <scope>NUCLEOTIDE SEQUENCE [LARGE SCALE GENOMIC DNA]</scope>
    <source>
        <tissue evidence="2">Whole gametophyte</tissue>
    </source>
</reference>
<evidence type="ECO:0000313" key="2">
    <source>
        <dbReference type="EMBL" id="OAE20415.1"/>
    </source>
</evidence>
<gene>
    <name evidence="2" type="ORF">AXG93_4905s1150</name>
</gene>
<accession>A0A176VKE1</accession>
<feature type="region of interest" description="Disordered" evidence="1">
    <location>
        <begin position="68"/>
        <end position="88"/>
    </location>
</feature>
<proteinExistence type="predicted"/>
<name>A0A176VKE1_MARPO</name>
<protein>
    <submittedName>
        <fullName evidence="2">Uncharacterized protein</fullName>
    </submittedName>
</protein>
<comment type="caution">
    <text evidence="2">The sequence shown here is derived from an EMBL/GenBank/DDBJ whole genome shotgun (WGS) entry which is preliminary data.</text>
</comment>
<sequence>MVWKIELVAGPNPGRDFQIQILVPVNEKARDAVGCVFEVSAGFRGSTRATGFTVGSCKGGELARCAERDARAHSNGPPKDSDVREVRAMSAPETESGLSLSGVAELDRVVSPCVVLSIIGRLDPLGLGKQATRSVSWQTRLLTVLWMLALRPEEDFKFDGYECAIWTSNIKLRCVKNSKG</sequence>
<dbReference type="AlphaFoldDB" id="A0A176VKE1"/>
<dbReference type="Proteomes" id="UP000077202">
    <property type="component" value="Unassembled WGS sequence"/>
</dbReference>
<dbReference type="EMBL" id="LVLJ01003617">
    <property type="protein sequence ID" value="OAE20415.1"/>
    <property type="molecule type" value="Genomic_DNA"/>
</dbReference>
<evidence type="ECO:0000313" key="3">
    <source>
        <dbReference type="Proteomes" id="UP000077202"/>
    </source>
</evidence>
<evidence type="ECO:0000256" key="1">
    <source>
        <dbReference type="SAM" id="MobiDB-lite"/>
    </source>
</evidence>